<name>A0A0D3KV59_EMIH1</name>
<sequence>MPSWVGASLGSQGLRLPLLQSLPMLQIVAAAKRAGLALGLRERLKHAVRCTFGVPLAPPTLPRSPPAAERARRRVFALPRPVSMVVLLSPGLPCRLEPSLSAAAVCWRRAGDVVVAVATCEGWLELLAGGGGGARRGGGRRFWVLQEGARAGQPGPLLRALSAGDVTSGGRCMGAARSDADSALLARNQALAAARSSPLVAAAAPSAAASQAEALPAEAPRWSTLEEGGQLRRERELQMLLSLAQLSEAPSCLEALLSAGASVETLRSSSIEGVHAIARRAGLPVGQRARLTNAVRSHLHREPAAPQDRQETKNGDRLELRDV</sequence>
<protein>
    <submittedName>
        <fullName evidence="2">Uncharacterized protein</fullName>
    </submittedName>
</protein>
<feature type="compositionally biased region" description="Basic and acidic residues" evidence="1">
    <location>
        <begin position="300"/>
        <end position="323"/>
    </location>
</feature>
<dbReference type="GeneID" id="17284915"/>
<dbReference type="PaxDb" id="2903-EOD39644"/>
<dbReference type="RefSeq" id="XP_005792073.1">
    <property type="nucleotide sequence ID" value="XM_005792016.1"/>
</dbReference>
<dbReference type="Proteomes" id="UP000013827">
    <property type="component" value="Unassembled WGS sequence"/>
</dbReference>
<feature type="region of interest" description="Disordered" evidence="1">
    <location>
        <begin position="299"/>
        <end position="323"/>
    </location>
</feature>
<dbReference type="AlphaFoldDB" id="A0A0D3KV59"/>
<dbReference type="EnsemblProtists" id="EOD39644">
    <property type="protein sequence ID" value="EOD39644"/>
    <property type="gene ID" value="EMIHUDRAFT_433460"/>
</dbReference>
<reference evidence="2" key="2">
    <citation type="submission" date="2024-10" db="UniProtKB">
        <authorList>
            <consortium name="EnsemblProtists"/>
        </authorList>
    </citation>
    <scope>IDENTIFICATION</scope>
</reference>
<accession>A0A0D3KV59</accession>
<evidence type="ECO:0000313" key="3">
    <source>
        <dbReference type="Proteomes" id="UP000013827"/>
    </source>
</evidence>
<organism evidence="2 3">
    <name type="scientific">Emiliania huxleyi (strain CCMP1516)</name>
    <dbReference type="NCBI Taxonomy" id="280463"/>
    <lineage>
        <taxon>Eukaryota</taxon>
        <taxon>Haptista</taxon>
        <taxon>Haptophyta</taxon>
        <taxon>Prymnesiophyceae</taxon>
        <taxon>Isochrysidales</taxon>
        <taxon>Noelaerhabdaceae</taxon>
        <taxon>Emiliania</taxon>
    </lineage>
</organism>
<dbReference type="KEGG" id="ehx:EMIHUDRAFT_433460"/>
<dbReference type="HOGENOM" id="CLU_861745_0_0_1"/>
<keyword evidence="3" id="KW-1185">Reference proteome</keyword>
<reference evidence="3" key="1">
    <citation type="journal article" date="2013" name="Nature">
        <title>Pan genome of the phytoplankton Emiliania underpins its global distribution.</title>
        <authorList>
            <person name="Read B.A."/>
            <person name="Kegel J."/>
            <person name="Klute M.J."/>
            <person name="Kuo A."/>
            <person name="Lefebvre S.C."/>
            <person name="Maumus F."/>
            <person name="Mayer C."/>
            <person name="Miller J."/>
            <person name="Monier A."/>
            <person name="Salamov A."/>
            <person name="Young J."/>
            <person name="Aguilar M."/>
            <person name="Claverie J.M."/>
            <person name="Frickenhaus S."/>
            <person name="Gonzalez K."/>
            <person name="Herman E.K."/>
            <person name="Lin Y.C."/>
            <person name="Napier J."/>
            <person name="Ogata H."/>
            <person name="Sarno A.F."/>
            <person name="Shmutz J."/>
            <person name="Schroeder D."/>
            <person name="de Vargas C."/>
            <person name="Verret F."/>
            <person name="von Dassow P."/>
            <person name="Valentin K."/>
            <person name="Van de Peer Y."/>
            <person name="Wheeler G."/>
            <person name="Dacks J.B."/>
            <person name="Delwiche C.F."/>
            <person name="Dyhrman S.T."/>
            <person name="Glockner G."/>
            <person name="John U."/>
            <person name="Richards T."/>
            <person name="Worden A.Z."/>
            <person name="Zhang X."/>
            <person name="Grigoriev I.V."/>
            <person name="Allen A.E."/>
            <person name="Bidle K."/>
            <person name="Borodovsky M."/>
            <person name="Bowler C."/>
            <person name="Brownlee C."/>
            <person name="Cock J.M."/>
            <person name="Elias M."/>
            <person name="Gladyshev V.N."/>
            <person name="Groth M."/>
            <person name="Guda C."/>
            <person name="Hadaegh A."/>
            <person name="Iglesias-Rodriguez M.D."/>
            <person name="Jenkins J."/>
            <person name="Jones B.M."/>
            <person name="Lawson T."/>
            <person name="Leese F."/>
            <person name="Lindquist E."/>
            <person name="Lobanov A."/>
            <person name="Lomsadze A."/>
            <person name="Malik S.B."/>
            <person name="Marsh M.E."/>
            <person name="Mackinder L."/>
            <person name="Mock T."/>
            <person name="Mueller-Roeber B."/>
            <person name="Pagarete A."/>
            <person name="Parker M."/>
            <person name="Probert I."/>
            <person name="Quesneville H."/>
            <person name="Raines C."/>
            <person name="Rensing S.A."/>
            <person name="Riano-Pachon D.M."/>
            <person name="Richier S."/>
            <person name="Rokitta S."/>
            <person name="Shiraiwa Y."/>
            <person name="Soanes D.M."/>
            <person name="van der Giezen M."/>
            <person name="Wahlund T.M."/>
            <person name="Williams B."/>
            <person name="Wilson W."/>
            <person name="Wolfe G."/>
            <person name="Wurch L.L."/>
        </authorList>
    </citation>
    <scope>NUCLEOTIDE SEQUENCE</scope>
</reference>
<evidence type="ECO:0000313" key="2">
    <source>
        <dbReference type="EnsemblProtists" id="EOD39644"/>
    </source>
</evidence>
<proteinExistence type="predicted"/>
<evidence type="ECO:0000256" key="1">
    <source>
        <dbReference type="SAM" id="MobiDB-lite"/>
    </source>
</evidence>